<proteinExistence type="predicted"/>
<accession>A0A2W5S2K3</accession>
<keyword evidence="2" id="KW-0347">Helicase</keyword>
<dbReference type="EMBL" id="QFPP01000160">
    <property type="protein sequence ID" value="PZQ73883.1"/>
    <property type="molecule type" value="Genomic_DNA"/>
</dbReference>
<evidence type="ECO:0000313" key="3">
    <source>
        <dbReference type="Proteomes" id="UP000249135"/>
    </source>
</evidence>
<reference evidence="2 3" key="1">
    <citation type="submission" date="2017-08" db="EMBL/GenBank/DDBJ databases">
        <title>Infants hospitalized years apart are colonized by the same room-sourced microbial strains.</title>
        <authorList>
            <person name="Brooks B."/>
            <person name="Olm M.R."/>
            <person name="Firek B.A."/>
            <person name="Baker R."/>
            <person name="Thomas B.C."/>
            <person name="Morowitz M.J."/>
            <person name="Banfield J.F."/>
        </authorList>
    </citation>
    <scope>NUCLEOTIDE SEQUENCE [LARGE SCALE GENOMIC DNA]</scope>
    <source>
        <strain evidence="2">S2_005_003_R2_41</strain>
    </source>
</reference>
<keyword evidence="1" id="KW-0732">Signal</keyword>
<protein>
    <submittedName>
        <fullName evidence="2">Helicase SNF2</fullName>
    </submittedName>
</protein>
<keyword evidence="2" id="KW-0378">Hydrolase</keyword>
<keyword evidence="2" id="KW-0067">ATP-binding</keyword>
<organism evidence="2 3">
    <name type="scientific">Variovorax paradoxus</name>
    <dbReference type="NCBI Taxonomy" id="34073"/>
    <lineage>
        <taxon>Bacteria</taxon>
        <taxon>Pseudomonadati</taxon>
        <taxon>Pseudomonadota</taxon>
        <taxon>Betaproteobacteria</taxon>
        <taxon>Burkholderiales</taxon>
        <taxon>Comamonadaceae</taxon>
        <taxon>Variovorax</taxon>
    </lineage>
</organism>
<gene>
    <name evidence="2" type="ORF">DI563_13680</name>
</gene>
<evidence type="ECO:0000256" key="1">
    <source>
        <dbReference type="SAM" id="SignalP"/>
    </source>
</evidence>
<keyword evidence="2" id="KW-0547">Nucleotide-binding</keyword>
<evidence type="ECO:0000313" key="2">
    <source>
        <dbReference type="EMBL" id="PZQ73883.1"/>
    </source>
</evidence>
<comment type="caution">
    <text evidence="2">The sequence shown here is derived from an EMBL/GenBank/DDBJ whole genome shotgun (WGS) entry which is preliminary data.</text>
</comment>
<sequence>MKTSQILGAIVLSVLGVASASAETYQGVQTVNSVRTRAEVAAEGAQIARAGNVYGDVAQAGVTPARTSGLARADLRNEAVATARAGNIYGDGAQQGVLALAGQRDRAEVRAEARAAARAPELF</sequence>
<dbReference type="Proteomes" id="UP000249135">
    <property type="component" value="Unassembled WGS sequence"/>
</dbReference>
<dbReference type="GO" id="GO:0004386">
    <property type="term" value="F:helicase activity"/>
    <property type="evidence" value="ECO:0007669"/>
    <property type="project" value="UniProtKB-KW"/>
</dbReference>
<feature type="signal peptide" evidence="1">
    <location>
        <begin position="1"/>
        <end position="22"/>
    </location>
</feature>
<feature type="chain" id="PRO_5015844734" evidence="1">
    <location>
        <begin position="23"/>
        <end position="123"/>
    </location>
</feature>
<name>A0A2W5S2K3_VARPD</name>
<dbReference type="AlphaFoldDB" id="A0A2W5S2K3"/>